<gene>
    <name evidence="2" type="ORF">P3X46_032283</name>
</gene>
<dbReference type="PANTHER" id="PTHR35761:SF1">
    <property type="entry name" value="PROTEIN SENSITIVE TO UV 2"/>
    <property type="match status" value="1"/>
</dbReference>
<evidence type="ECO:0000313" key="3">
    <source>
        <dbReference type="Proteomes" id="UP001174677"/>
    </source>
</evidence>
<dbReference type="SUPFAM" id="SSF48371">
    <property type="entry name" value="ARM repeat"/>
    <property type="match status" value="1"/>
</dbReference>
<dbReference type="PANTHER" id="PTHR35761">
    <property type="entry name" value="ATR INTERACTING PROTEIN"/>
    <property type="match status" value="1"/>
</dbReference>
<name>A0ABQ9KFR9_HEVBR</name>
<protein>
    <submittedName>
        <fullName evidence="2">Uncharacterized protein</fullName>
    </submittedName>
</protein>
<dbReference type="InterPro" id="IPR044952">
    <property type="entry name" value="SUV2"/>
</dbReference>
<evidence type="ECO:0000313" key="2">
    <source>
        <dbReference type="EMBL" id="KAJ9135062.1"/>
    </source>
</evidence>
<evidence type="ECO:0000256" key="1">
    <source>
        <dbReference type="SAM" id="Coils"/>
    </source>
</evidence>
<proteinExistence type="predicted"/>
<keyword evidence="3" id="KW-1185">Reference proteome</keyword>
<comment type="caution">
    <text evidence="2">The sequence shown here is derived from an EMBL/GenBank/DDBJ whole genome shotgun (WGS) entry which is preliminary data.</text>
</comment>
<feature type="coiled-coil region" evidence="1">
    <location>
        <begin position="99"/>
        <end position="133"/>
    </location>
</feature>
<dbReference type="Proteomes" id="UP001174677">
    <property type="component" value="Chromosome 18"/>
</dbReference>
<organism evidence="2 3">
    <name type="scientific">Hevea brasiliensis</name>
    <name type="common">Para rubber tree</name>
    <name type="synonym">Siphonia brasiliensis</name>
    <dbReference type="NCBI Taxonomy" id="3981"/>
    <lineage>
        <taxon>Eukaryota</taxon>
        <taxon>Viridiplantae</taxon>
        <taxon>Streptophyta</taxon>
        <taxon>Embryophyta</taxon>
        <taxon>Tracheophyta</taxon>
        <taxon>Spermatophyta</taxon>
        <taxon>Magnoliopsida</taxon>
        <taxon>eudicotyledons</taxon>
        <taxon>Gunneridae</taxon>
        <taxon>Pentapetalae</taxon>
        <taxon>rosids</taxon>
        <taxon>fabids</taxon>
        <taxon>Malpighiales</taxon>
        <taxon>Euphorbiaceae</taxon>
        <taxon>Crotonoideae</taxon>
        <taxon>Micrandreae</taxon>
        <taxon>Hevea</taxon>
    </lineage>
</organism>
<accession>A0ABQ9KFR9</accession>
<sequence length="698" mass="77842">MNGDEEWDEDFLDQLRQVEEIALSSSCSSAFKPNPDPLIPSQSTYIPPFQHHQDSFITHSPPRELSQRPIDFDNRFSNGFASVFPPISLPQDSAKDREIDRLKRELGHVSKKLLDLEQECFELRNERNKNEEQIKFVYSHAAEKDMGIHCSKNTNLECGVPSLDNHVVPQQSRNAKALGNKLGYQICLATSSSKDIGVQTDETGESSNLDLKDDLPSSTNLCNKLLGIWGSTNEQKLGRNLISKLFIACPADFHFLFGRMNINTSSKSGDSVVGEWSSDAALQYHMHSFHASEAAKISCLYSVLTKVSNGLLHLEALLQPLIDLCYLENVDILCSSLSILHVFLKHLFSSGRNLEKRDSFKVEGAKPGNNFKDRVLFSESENEASCASYRLFGTIPSDPQILCKNGVWNVDNGLPLSSVDWVSLFYLLLQIAVSKTEERVRLEAVSIMNVIVLRTNAHAEREIFGQPPVFESIAQFLKREASSHVQKDALHLLYLLLNCPKLLSSVCPSCKEGDNAANEDNNASACENFNAILEGLVDCVTCNGNGVQDIELRRRAVIMLAFLAASVKSGSEILVNHKLPGEKNFLMLILQVLMSEMDVELSVSSEPAENIKARTLLMREVLILLNRLVSNPSYSAIVLRVITASRDTASLIIDIVSRLSQKDQIRRAGDGITLQMRESEIVDLARALKKRIFTYLEI</sequence>
<dbReference type="EMBL" id="JARPOI010000018">
    <property type="protein sequence ID" value="KAJ9135062.1"/>
    <property type="molecule type" value="Genomic_DNA"/>
</dbReference>
<dbReference type="InterPro" id="IPR016024">
    <property type="entry name" value="ARM-type_fold"/>
</dbReference>
<keyword evidence="1" id="KW-0175">Coiled coil</keyword>
<reference evidence="2 3" key="1">
    <citation type="journal article" date="2023" name="Plant Biotechnol. J.">
        <title>Chromosome-level wild Hevea brasiliensis genome provides new tools for genomic-assisted breeding and valuable loci to elevate rubber yield.</title>
        <authorList>
            <person name="Cheng H."/>
            <person name="Song X."/>
            <person name="Hu Y."/>
            <person name="Wu T."/>
            <person name="Yang Q."/>
            <person name="An Z."/>
            <person name="Feng S."/>
            <person name="Deng Z."/>
            <person name="Wu W."/>
            <person name="Zeng X."/>
            <person name="Tu M."/>
            <person name="Wang X."/>
            <person name="Huang H."/>
        </authorList>
    </citation>
    <scope>NUCLEOTIDE SEQUENCE [LARGE SCALE GENOMIC DNA]</scope>
    <source>
        <strain evidence="2">MT/VB/25A 57/8</strain>
    </source>
</reference>